<sequence>MVSIVIVSHSKKLAEGVVELAQQMSQNKVKIAAAGGLDDESSPIGTDAFKIKEAIESVDSEDGILVLMDIGSAVMNAELATEMLPEAIMKRVLLCEAPLVEGAIAAAAQSMVGADLKAVAKEARNGIQGKETLLGAPEEDVHLDKTIATKGREIRLIVPNDLGLHARPAVRLVEITNKFNNEVNVSVNDKPFVSARSISQVGTLGAKKGDTLIFKVQGDDFSAFENALKQFELDNFGDPKGGTIKEKEVKEPAKTIVNKCGFIQGIPASKGISIGKAKVLKTETISVDEEIVEASLEELNKFKNAVVRVASETEEIRQKAMGHHGKEDAEIFDFHLLLLSDKEKLKEVEQLIEKNHFSAAYAWFKVFSALEAKYQEMSDEYLRERASDIAEIRNKVLDEISGAHQMKIVLHEPSILVVDEIGPAQTLSLDTDKVLGIISKTGGETSHATILARSLGIPSITGLENQIDAIKNEDIIGIDGSTGIIYLEKTHPEKINALRVEQQAEEKLFKERFSKAKLPAISSDDVEFKILANVSSPKEAKIAYTNGADGIGLYRTEFLYMNRETPPKEEEQYEIYKQVCENMHGLPVTIRTLDVGGDKPIPYLGIPEESNPFLGLRGIRYCLQNTEIFKTQLRALCRISADYNIRIMYPMVGMLEEVLAANTLLAEVRYELDQENIAYSKAMEIGIMVEVPSVTFILPQLAKYLDFLSIGTNDLTQYLLAMDRENTLLSKNYSALHPSVINALSKIIDGANKEGIEVSLCGELASNPGATALLSALGLRKYSMSGPVIPRIKDAIRNMDVSNNKEEFKGFAEWSTLDMVKKAIS</sequence>
<feature type="domain" description="HPr" evidence="17">
    <location>
        <begin position="149"/>
        <end position="239"/>
    </location>
</feature>
<dbReference type="InterPro" id="IPR018274">
    <property type="entry name" value="PEP_util_AS"/>
</dbReference>
<dbReference type="Gene3D" id="3.30.1340.10">
    <property type="entry name" value="HPr-like"/>
    <property type="match status" value="1"/>
</dbReference>
<gene>
    <name evidence="18" type="ORF">MB14_05435</name>
</gene>
<dbReference type="PRINTS" id="PR00107">
    <property type="entry name" value="PHOSPHOCPHPR"/>
</dbReference>
<keyword evidence="11" id="KW-0598">Phosphotransferase system</keyword>
<dbReference type="SUPFAM" id="SSF53062">
    <property type="entry name" value="PTS system fructose IIA component-like"/>
    <property type="match status" value="1"/>
</dbReference>
<evidence type="ECO:0000256" key="8">
    <source>
        <dbReference type="ARBA" id="ARBA00022490"/>
    </source>
</evidence>
<evidence type="ECO:0000256" key="5">
    <source>
        <dbReference type="ARBA" id="ARBA00004496"/>
    </source>
</evidence>
<dbReference type="GO" id="GO:0016020">
    <property type="term" value="C:membrane"/>
    <property type="evidence" value="ECO:0007669"/>
    <property type="project" value="InterPro"/>
</dbReference>
<evidence type="ECO:0000256" key="11">
    <source>
        <dbReference type="ARBA" id="ARBA00022683"/>
    </source>
</evidence>
<dbReference type="InterPro" id="IPR008279">
    <property type="entry name" value="PEP-util_enz_mobile_dom"/>
</dbReference>
<reference evidence="18" key="1">
    <citation type="submission" date="2016-01" db="EMBL/GenBank/DDBJ databases">
        <title>Genome sequencing of Roseivirga ehrenbergii KMM 6017.</title>
        <authorList>
            <person name="Selvaratnam C."/>
            <person name="Thevarajoo S."/>
            <person name="Goh K.M."/>
            <person name="Ee R."/>
            <person name="Chan K.-G."/>
            <person name="Chong C.S."/>
        </authorList>
    </citation>
    <scope>NUCLEOTIDE SEQUENCE [LARGE SCALE GENOMIC DNA]</scope>
    <source>
        <strain evidence="18">KMM 6017</strain>
    </source>
</reference>
<dbReference type="InterPro" id="IPR001020">
    <property type="entry name" value="PTS_HPr_His_P_site"/>
</dbReference>
<dbReference type="Gene3D" id="1.10.274.10">
    <property type="entry name" value="PtsI, HPr-binding domain"/>
    <property type="match status" value="1"/>
</dbReference>
<evidence type="ECO:0000256" key="4">
    <source>
        <dbReference type="ARBA" id="ARBA00002788"/>
    </source>
</evidence>
<comment type="cofactor">
    <cofactor evidence="3">
        <name>Mg(2+)</name>
        <dbReference type="ChEBI" id="CHEBI:18420"/>
    </cofactor>
</comment>
<keyword evidence="9" id="KW-0762">Sugar transport</keyword>
<organism evidence="18 19">
    <name type="scientific">Roseivirga ehrenbergii (strain DSM 102268 / JCM 13514 / KCTC 12282 / NCIMB 14502 / KMM 6017)</name>
    <dbReference type="NCBI Taxonomy" id="279360"/>
    <lineage>
        <taxon>Bacteria</taxon>
        <taxon>Pseudomonadati</taxon>
        <taxon>Bacteroidota</taxon>
        <taxon>Cytophagia</taxon>
        <taxon>Cytophagales</taxon>
        <taxon>Roseivirgaceae</taxon>
        <taxon>Roseivirga</taxon>
    </lineage>
</organism>
<evidence type="ECO:0000256" key="9">
    <source>
        <dbReference type="ARBA" id="ARBA00022597"/>
    </source>
</evidence>
<dbReference type="InterPro" id="IPR023151">
    <property type="entry name" value="PEP_util_CS"/>
</dbReference>
<dbReference type="Proteomes" id="UP000075583">
    <property type="component" value="Unassembled WGS sequence"/>
</dbReference>
<dbReference type="Pfam" id="PF05524">
    <property type="entry name" value="PEP-utilisers_N"/>
    <property type="match status" value="1"/>
</dbReference>
<dbReference type="GO" id="GO:0008965">
    <property type="term" value="F:phosphoenolpyruvate-protein phosphotransferase activity"/>
    <property type="evidence" value="ECO:0007669"/>
    <property type="project" value="UniProtKB-EC"/>
</dbReference>
<dbReference type="CDD" id="cd00367">
    <property type="entry name" value="PTS-HPr_like"/>
    <property type="match status" value="1"/>
</dbReference>
<comment type="function">
    <text evidence="4">Component of the dihydroxyacetone kinase complex, which is responsible for the phosphoenolpyruvate (PEP)-dependent phosphorylation of dihydroxyacetone. DhaM serves as the phosphoryl donor. Is phosphorylated by phosphoenolpyruvate in an EI- and HPr-dependent reaction, and a phosphorelay system on histidine residues finally leads to phosphoryl transfer to DhaL and dihydroxyacetone.</text>
</comment>
<dbReference type="SUPFAM" id="SSF51621">
    <property type="entry name" value="Phosphoenolpyruvate/pyruvate domain"/>
    <property type="match status" value="1"/>
</dbReference>
<comment type="similarity">
    <text evidence="6">Belongs to the PEP-utilizing enzyme family.</text>
</comment>
<dbReference type="Pfam" id="PF03610">
    <property type="entry name" value="EIIA-man"/>
    <property type="match status" value="1"/>
</dbReference>
<evidence type="ECO:0000256" key="7">
    <source>
        <dbReference type="ARBA" id="ARBA00022448"/>
    </source>
</evidence>
<comment type="subunit">
    <text evidence="15">Homodimer. The dihydroxyacetone kinase complex is composed of a homodimer of DhaM, a homodimer of DhaK and the subunit DhaL.</text>
</comment>
<dbReference type="InterPro" id="IPR040442">
    <property type="entry name" value="Pyrv_kinase-like_dom_sf"/>
</dbReference>
<dbReference type="InterPro" id="IPR000121">
    <property type="entry name" value="PEP_util_C"/>
</dbReference>
<protein>
    <recommendedName>
        <fullName evidence="20">Phosphoenolpyruvate--protein phosphotransferase</fullName>
    </recommendedName>
</protein>
<dbReference type="RefSeq" id="WP_062591860.1">
    <property type="nucleotide sequence ID" value="NZ_LQZQ01000045.1"/>
</dbReference>
<comment type="caution">
    <text evidence="18">The sequence shown here is derived from an EMBL/GenBank/DDBJ whole genome shotgun (WGS) entry which is preliminary data.</text>
</comment>
<dbReference type="InterPro" id="IPR036618">
    <property type="entry name" value="PtsI_HPr-bd_sf"/>
</dbReference>
<dbReference type="SUPFAM" id="SSF47831">
    <property type="entry name" value="Enzyme I of the PEP:sugar phosphotransferase system HPr-binding (sub)domain"/>
    <property type="match status" value="1"/>
</dbReference>
<comment type="catalytic activity">
    <reaction evidence="1">
        <text>L-histidyl-[protein] + phosphoenolpyruvate = N(pros)-phospho-L-histidyl-[protein] + pyruvate</text>
        <dbReference type="Rhea" id="RHEA:23880"/>
        <dbReference type="Rhea" id="RHEA-COMP:9745"/>
        <dbReference type="Rhea" id="RHEA-COMP:9746"/>
        <dbReference type="ChEBI" id="CHEBI:15361"/>
        <dbReference type="ChEBI" id="CHEBI:29979"/>
        <dbReference type="ChEBI" id="CHEBI:58702"/>
        <dbReference type="ChEBI" id="CHEBI:64837"/>
        <dbReference type="EC" id="2.7.3.9"/>
    </reaction>
</comment>
<dbReference type="InterPro" id="IPR050499">
    <property type="entry name" value="PEP-utilizing_PTS_enzyme"/>
</dbReference>
<evidence type="ECO:0000256" key="12">
    <source>
        <dbReference type="ARBA" id="ARBA00022723"/>
    </source>
</evidence>
<dbReference type="SUPFAM" id="SSF52009">
    <property type="entry name" value="Phosphohistidine domain"/>
    <property type="match status" value="1"/>
</dbReference>
<evidence type="ECO:0000313" key="18">
    <source>
        <dbReference type="EMBL" id="KYG74649.1"/>
    </source>
</evidence>
<dbReference type="EMBL" id="LQZQ01000045">
    <property type="protein sequence ID" value="KYG74649.1"/>
    <property type="molecule type" value="Genomic_DNA"/>
</dbReference>
<name>A0A150X7E2_ROSEK</name>
<dbReference type="SUPFAM" id="SSF55594">
    <property type="entry name" value="HPr-like"/>
    <property type="match status" value="1"/>
</dbReference>
<dbReference type="PROSITE" id="PS00369">
    <property type="entry name" value="PTS_HPR_HIS"/>
    <property type="match status" value="1"/>
</dbReference>
<keyword evidence="7" id="KW-0813">Transport</keyword>
<dbReference type="InterPro" id="IPR012844">
    <property type="entry name" value="DhaM_N"/>
</dbReference>
<dbReference type="PANTHER" id="PTHR46244:SF6">
    <property type="entry name" value="PHOSPHOENOLPYRUVATE-PROTEIN PHOSPHOTRANSFERASE"/>
    <property type="match status" value="1"/>
</dbReference>
<dbReference type="Gene3D" id="3.50.30.10">
    <property type="entry name" value="Phosphohistidine domain"/>
    <property type="match status" value="1"/>
</dbReference>
<dbReference type="InterPro" id="IPR000032">
    <property type="entry name" value="HPr-like"/>
</dbReference>
<comment type="catalytic activity">
    <reaction evidence="2">
        <text>dihydroxyacetone + phosphoenolpyruvate = dihydroxyacetone phosphate + pyruvate</text>
        <dbReference type="Rhea" id="RHEA:18381"/>
        <dbReference type="ChEBI" id="CHEBI:15361"/>
        <dbReference type="ChEBI" id="CHEBI:16016"/>
        <dbReference type="ChEBI" id="CHEBI:57642"/>
        <dbReference type="ChEBI" id="CHEBI:58702"/>
        <dbReference type="EC" id="2.7.1.121"/>
    </reaction>
</comment>
<dbReference type="InterPro" id="IPR008731">
    <property type="entry name" value="PTS_EIN"/>
</dbReference>
<dbReference type="AlphaFoldDB" id="A0A150X7E2"/>
<evidence type="ECO:0000256" key="13">
    <source>
        <dbReference type="ARBA" id="ARBA00022777"/>
    </source>
</evidence>
<dbReference type="PROSITE" id="PS00370">
    <property type="entry name" value="PEP_ENZYMES_PHOS_SITE"/>
    <property type="match status" value="1"/>
</dbReference>
<dbReference type="GO" id="GO:0005737">
    <property type="term" value="C:cytoplasm"/>
    <property type="evidence" value="ECO:0007669"/>
    <property type="project" value="UniProtKB-SubCell"/>
</dbReference>
<keyword evidence="12" id="KW-0479">Metal-binding</keyword>
<evidence type="ECO:0008006" key="20">
    <source>
        <dbReference type="Google" id="ProtNLM"/>
    </source>
</evidence>
<evidence type="ECO:0000256" key="2">
    <source>
        <dbReference type="ARBA" id="ARBA00001113"/>
    </source>
</evidence>
<evidence type="ECO:0000256" key="15">
    <source>
        <dbReference type="ARBA" id="ARBA00046577"/>
    </source>
</evidence>
<dbReference type="NCBIfam" id="TIGR02364">
    <property type="entry name" value="dha_pts"/>
    <property type="match status" value="1"/>
</dbReference>
<evidence type="ECO:0000256" key="3">
    <source>
        <dbReference type="ARBA" id="ARBA00001946"/>
    </source>
</evidence>
<dbReference type="STRING" id="279360.MB14_05435"/>
<keyword evidence="13" id="KW-0418">Kinase</keyword>
<dbReference type="InterPro" id="IPR036662">
    <property type="entry name" value="PTS_EIIA_man-typ_sf"/>
</dbReference>
<keyword evidence="14" id="KW-0460">Magnesium</keyword>
<evidence type="ECO:0000259" key="17">
    <source>
        <dbReference type="PROSITE" id="PS51350"/>
    </source>
</evidence>
<keyword evidence="19" id="KW-1185">Reference proteome</keyword>
<dbReference type="Gene3D" id="3.40.50.510">
    <property type="entry name" value="Phosphotransferase system, mannose-type IIA component"/>
    <property type="match status" value="1"/>
</dbReference>
<dbReference type="NCBIfam" id="TIGR01417">
    <property type="entry name" value="PTS_I_fam"/>
    <property type="match status" value="1"/>
</dbReference>
<comment type="subcellular location">
    <subcellularLocation>
        <location evidence="5">Cytoplasm</location>
    </subcellularLocation>
</comment>
<evidence type="ECO:0000256" key="10">
    <source>
        <dbReference type="ARBA" id="ARBA00022679"/>
    </source>
</evidence>
<dbReference type="Pfam" id="PF02896">
    <property type="entry name" value="PEP-utilizers_C"/>
    <property type="match status" value="1"/>
</dbReference>
<keyword evidence="10" id="KW-0808">Transferase</keyword>
<dbReference type="InterPro" id="IPR004701">
    <property type="entry name" value="PTS_EIIA_man-typ"/>
</dbReference>
<dbReference type="PROSITE" id="PS00742">
    <property type="entry name" value="PEP_ENZYMES_2"/>
    <property type="match status" value="1"/>
</dbReference>
<accession>A0A150X7E2</accession>
<evidence type="ECO:0000256" key="14">
    <source>
        <dbReference type="ARBA" id="ARBA00022842"/>
    </source>
</evidence>
<dbReference type="PRINTS" id="PR01736">
    <property type="entry name" value="PHPHTRNFRASE"/>
</dbReference>
<dbReference type="PROSITE" id="PS51096">
    <property type="entry name" value="PTS_EIIA_TYPE_4"/>
    <property type="match status" value="1"/>
</dbReference>
<evidence type="ECO:0000256" key="1">
    <source>
        <dbReference type="ARBA" id="ARBA00000683"/>
    </source>
</evidence>
<dbReference type="InterPro" id="IPR006318">
    <property type="entry name" value="PTS_EI-like"/>
</dbReference>
<dbReference type="InterPro" id="IPR036637">
    <property type="entry name" value="Phosphohistidine_dom_sf"/>
</dbReference>
<dbReference type="Pfam" id="PF00391">
    <property type="entry name" value="PEP-utilizers"/>
    <property type="match status" value="1"/>
</dbReference>
<dbReference type="PANTHER" id="PTHR46244">
    <property type="entry name" value="PHOSPHOENOLPYRUVATE-PROTEIN PHOSPHOTRANSFERASE"/>
    <property type="match status" value="1"/>
</dbReference>
<dbReference type="GO" id="GO:0046872">
    <property type="term" value="F:metal ion binding"/>
    <property type="evidence" value="ECO:0007669"/>
    <property type="project" value="UniProtKB-KW"/>
</dbReference>
<dbReference type="PROSITE" id="PS51350">
    <property type="entry name" value="PTS_HPR_DOM"/>
    <property type="match status" value="1"/>
</dbReference>
<dbReference type="InterPro" id="IPR015813">
    <property type="entry name" value="Pyrv/PenolPyrv_kinase-like_dom"/>
</dbReference>
<dbReference type="InterPro" id="IPR035895">
    <property type="entry name" value="HPr-like_sf"/>
</dbReference>
<dbReference type="Pfam" id="PF00381">
    <property type="entry name" value="PTS-HPr"/>
    <property type="match status" value="1"/>
</dbReference>
<evidence type="ECO:0000256" key="6">
    <source>
        <dbReference type="ARBA" id="ARBA00007837"/>
    </source>
</evidence>
<proteinExistence type="inferred from homology"/>
<keyword evidence="8" id="KW-0963">Cytoplasm</keyword>
<feature type="domain" description="PTS EIIA type-4" evidence="16">
    <location>
        <begin position="1"/>
        <end position="141"/>
    </location>
</feature>
<evidence type="ECO:0000259" key="16">
    <source>
        <dbReference type="PROSITE" id="PS51096"/>
    </source>
</evidence>
<dbReference type="GO" id="GO:0009401">
    <property type="term" value="P:phosphoenolpyruvate-dependent sugar phosphotransferase system"/>
    <property type="evidence" value="ECO:0007669"/>
    <property type="project" value="UniProtKB-KW"/>
</dbReference>
<dbReference type="GO" id="GO:0047324">
    <property type="term" value="F:phosphoenolpyruvate-glycerone phosphotransferase activity"/>
    <property type="evidence" value="ECO:0007669"/>
    <property type="project" value="UniProtKB-EC"/>
</dbReference>
<evidence type="ECO:0000313" key="19">
    <source>
        <dbReference type="Proteomes" id="UP000075583"/>
    </source>
</evidence>
<dbReference type="OrthoDB" id="9765468at2"/>
<dbReference type="Gene3D" id="3.20.20.60">
    <property type="entry name" value="Phosphoenolpyruvate-binding domains"/>
    <property type="match status" value="1"/>
</dbReference>